<dbReference type="RefSeq" id="WP_121203331.1">
    <property type="nucleotide sequence ID" value="NZ_RBZP01000002.1"/>
</dbReference>
<dbReference type="Proteomes" id="UP000269301">
    <property type="component" value="Unassembled WGS sequence"/>
</dbReference>
<evidence type="ECO:0000259" key="2">
    <source>
        <dbReference type="Pfam" id="PF00582"/>
    </source>
</evidence>
<dbReference type="InterPro" id="IPR006016">
    <property type="entry name" value="UspA"/>
</dbReference>
<dbReference type="AlphaFoldDB" id="A0A495A8J9"/>
<comment type="caution">
    <text evidence="3">The sequence shown here is derived from an EMBL/GenBank/DDBJ whole genome shotgun (WGS) entry which is preliminary data.</text>
</comment>
<protein>
    <submittedName>
        <fullName evidence="3">Universal stress protein</fullName>
    </submittedName>
</protein>
<evidence type="ECO:0000256" key="1">
    <source>
        <dbReference type="ARBA" id="ARBA00008791"/>
    </source>
</evidence>
<dbReference type="InterPro" id="IPR006015">
    <property type="entry name" value="Universal_stress_UspA"/>
</dbReference>
<reference evidence="3 4" key="1">
    <citation type="journal article" date="2016" name="Int. J. Syst. Evol. Microbiol.">
        <title>Oceanobacillus halophilus sp. nov., a novel moderately halophilic bacterium from a hypersaline lake.</title>
        <authorList>
            <person name="Amoozegar M.A."/>
            <person name="Bagheri M."/>
            <person name="Makhdoumi A."/>
            <person name="Nikou M.M."/>
            <person name="Fazeli S.A.S."/>
            <person name="Schumann P."/>
            <person name="Sproer C."/>
            <person name="Sanchez-Porro C."/>
            <person name="Ventosa A."/>
        </authorList>
    </citation>
    <scope>NUCLEOTIDE SEQUENCE [LARGE SCALE GENOMIC DNA]</scope>
    <source>
        <strain evidence="3 4">DSM 23996</strain>
    </source>
</reference>
<comment type="similarity">
    <text evidence="1">Belongs to the universal stress protein A family.</text>
</comment>
<dbReference type="PRINTS" id="PR01438">
    <property type="entry name" value="UNVRSLSTRESS"/>
</dbReference>
<dbReference type="OrthoDB" id="9777884at2"/>
<keyword evidence="4" id="KW-1185">Reference proteome</keyword>
<dbReference type="EMBL" id="RBZP01000002">
    <property type="protein sequence ID" value="RKQ35691.1"/>
    <property type="molecule type" value="Genomic_DNA"/>
</dbReference>
<dbReference type="SUPFAM" id="SSF52402">
    <property type="entry name" value="Adenine nucleotide alpha hydrolases-like"/>
    <property type="match status" value="1"/>
</dbReference>
<accession>A0A495A8J9</accession>
<dbReference type="PANTHER" id="PTHR46268:SF6">
    <property type="entry name" value="UNIVERSAL STRESS PROTEIN UP12"/>
    <property type="match status" value="1"/>
</dbReference>
<organism evidence="3 4">
    <name type="scientific">Oceanobacillus halophilus</name>
    <dbReference type="NCBI Taxonomy" id="930130"/>
    <lineage>
        <taxon>Bacteria</taxon>
        <taxon>Bacillati</taxon>
        <taxon>Bacillota</taxon>
        <taxon>Bacilli</taxon>
        <taxon>Bacillales</taxon>
        <taxon>Bacillaceae</taxon>
        <taxon>Oceanobacillus</taxon>
    </lineage>
</organism>
<dbReference type="PANTHER" id="PTHR46268">
    <property type="entry name" value="STRESS RESPONSE PROTEIN NHAX"/>
    <property type="match status" value="1"/>
</dbReference>
<name>A0A495A8J9_9BACI</name>
<feature type="domain" description="UspA" evidence="2">
    <location>
        <begin position="1"/>
        <end position="139"/>
    </location>
</feature>
<gene>
    <name evidence="3" type="ORF">D8M06_05335</name>
</gene>
<evidence type="ECO:0000313" key="3">
    <source>
        <dbReference type="EMBL" id="RKQ35691.1"/>
    </source>
</evidence>
<dbReference type="InterPro" id="IPR014729">
    <property type="entry name" value="Rossmann-like_a/b/a_fold"/>
</dbReference>
<dbReference type="Pfam" id="PF00582">
    <property type="entry name" value="Usp"/>
    <property type="match status" value="1"/>
</dbReference>
<sequence length="139" mass="15403">MYHKILLAADGSEHANRAAEHAMELAKMNVNSQVDIVYVVDHDKVKSDVLANWNSADMSDKRKVQIKKIERMAKAANIKYEIVFLHGEPGPQIVSHANDNKFDVVVIGSRGLNGLQEFVLGSVSHKVAKRANCPVMIVK</sequence>
<dbReference type="CDD" id="cd00293">
    <property type="entry name" value="USP-like"/>
    <property type="match status" value="1"/>
</dbReference>
<dbReference type="Gene3D" id="3.40.50.620">
    <property type="entry name" value="HUPs"/>
    <property type="match status" value="1"/>
</dbReference>
<proteinExistence type="inferred from homology"/>
<evidence type="ECO:0000313" key="4">
    <source>
        <dbReference type="Proteomes" id="UP000269301"/>
    </source>
</evidence>